<dbReference type="Proteomes" id="UP000616769">
    <property type="component" value="Unassembled WGS sequence"/>
</dbReference>
<evidence type="ECO:0000313" key="2">
    <source>
        <dbReference type="Proteomes" id="UP000616769"/>
    </source>
</evidence>
<sequence>MLRMFRWYSDKFFNVIKLVLTEMNSRNHLDLPKFDSKNFSKPDKMRANYKRSPNLINKTENSIEISNVHHQNILLEFLQKNHSDNDVIRMRLPWDTDYNLKN</sequence>
<accession>A0A132A580</accession>
<dbReference type="EMBL" id="JXLN01010677">
    <property type="protein sequence ID" value="KPM06123.1"/>
    <property type="molecule type" value="Genomic_DNA"/>
</dbReference>
<gene>
    <name evidence="1" type="ORF">QR98_0045960</name>
</gene>
<organism evidence="1 2">
    <name type="scientific">Sarcoptes scabiei</name>
    <name type="common">Itch mite</name>
    <name type="synonym">Acarus scabiei</name>
    <dbReference type="NCBI Taxonomy" id="52283"/>
    <lineage>
        <taxon>Eukaryota</taxon>
        <taxon>Metazoa</taxon>
        <taxon>Ecdysozoa</taxon>
        <taxon>Arthropoda</taxon>
        <taxon>Chelicerata</taxon>
        <taxon>Arachnida</taxon>
        <taxon>Acari</taxon>
        <taxon>Acariformes</taxon>
        <taxon>Sarcoptiformes</taxon>
        <taxon>Astigmata</taxon>
        <taxon>Psoroptidia</taxon>
        <taxon>Sarcoptoidea</taxon>
        <taxon>Sarcoptidae</taxon>
        <taxon>Sarcoptinae</taxon>
        <taxon>Sarcoptes</taxon>
    </lineage>
</organism>
<name>A0A132A580_SARSC</name>
<dbReference type="VEuPathDB" id="VectorBase:SSCA004947"/>
<reference evidence="1 2" key="1">
    <citation type="journal article" date="2015" name="Parasit. Vectors">
        <title>Draft genome of the scabies mite.</title>
        <authorList>
            <person name="Rider S.D.Jr."/>
            <person name="Morgan M.S."/>
            <person name="Arlian L.G."/>
        </authorList>
    </citation>
    <scope>NUCLEOTIDE SEQUENCE [LARGE SCALE GENOMIC DNA]</scope>
    <source>
        <strain evidence="1">Arlian Lab</strain>
    </source>
</reference>
<protein>
    <submittedName>
        <fullName evidence="1">Uncharacterized protein</fullName>
    </submittedName>
</protein>
<proteinExistence type="predicted"/>
<evidence type="ECO:0000313" key="1">
    <source>
        <dbReference type="EMBL" id="KPM06123.1"/>
    </source>
</evidence>
<comment type="caution">
    <text evidence="1">The sequence shown here is derived from an EMBL/GenBank/DDBJ whole genome shotgun (WGS) entry which is preliminary data.</text>
</comment>
<dbReference type="AlphaFoldDB" id="A0A132A580"/>